<dbReference type="GO" id="GO:0003700">
    <property type="term" value="F:DNA-binding transcription factor activity"/>
    <property type="evidence" value="ECO:0007669"/>
    <property type="project" value="InterPro"/>
</dbReference>
<dbReference type="PANTHER" id="PTHR43952">
    <property type="entry name" value="MYB FAMILY TRANSCRIPTION FACTOR-RELATED"/>
    <property type="match status" value="1"/>
</dbReference>
<evidence type="ECO:0000256" key="4">
    <source>
        <dbReference type="ARBA" id="ARBA00023163"/>
    </source>
</evidence>
<protein>
    <recommendedName>
        <fullName evidence="7">Myb-like domain-containing protein</fullName>
    </recommendedName>
</protein>
<dbReference type="GO" id="GO:0009908">
    <property type="term" value="P:flower development"/>
    <property type="evidence" value="ECO:0007669"/>
    <property type="project" value="UniProtKB-ARBA"/>
</dbReference>
<dbReference type="GO" id="GO:0048262">
    <property type="term" value="P:determination of dorsal/ventral asymmetry"/>
    <property type="evidence" value="ECO:0007669"/>
    <property type="project" value="UniProtKB-ARBA"/>
</dbReference>
<gene>
    <name evidence="8" type="ORF">M569_00612</name>
</gene>
<keyword evidence="3" id="KW-0805">Transcription regulation</keyword>
<evidence type="ECO:0000256" key="5">
    <source>
        <dbReference type="ARBA" id="ARBA00023242"/>
    </source>
</evidence>
<dbReference type="PROSITE" id="PS50090">
    <property type="entry name" value="MYB_LIKE"/>
    <property type="match status" value="1"/>
</dbReference>
<feature type="domain" description="Myb-like" evidence="7">
    <location>
        <begin position="9"/>
        <end position="59"/>
    </location>
</feature>
<dbReference type="Proteomes" id="UP000015453">
    <property type="component" value="Unassembled WGS sequence"/>
</dbReference>
<evidence type="ECO:0000259" key="7">
    <source>
        <dbReference type="PROSITE" id="PS50090"/>
    </source>
</evidence>
<dbReference type="Pfam" id="PF00249">
    <property type="entry name" value="Myb_DNA-binding"/>
    <property type="match status" value="1"/>
</dbReference>
<name>S8EDU4_9LAMI</name>
<keyword evidence="5" id="KW-0539">Nucleus</keyword>
<keyword evidence="4" id="KW-0804">Transcription</keyword>
<proteinExistence type="predicted"/>
<comment type="subcellular location">
    <subcellularLocation>
        <location evidence="1">Nucleus</location>
    </subcellularLocation>
</comment>
<dbReference type="AlphaFoldDB" id="S8EDU4"/>
<keyword evidence="2" id="KW-0217">Developmental protein</keyword>
<dbReference type="InterPro" id="IPR009057">
    <property type="entry name" value="Homeodomain-like_sf"/>
</dbReference>
<dbReference type="EMBL" id="AUSU01000162">
    <property type="protein sequence ID" value="EPS74148.1"/>
    <property type="molecule type" value="Genomic_DNA"/>
</dbReference>
<feature type="region of interest" description="Disordered" evidence="6">
    <location>
        <begin position="69"/>
        <end position="89"/>
    </location>
</feature>
<feature type="compositionally biased region" description="Acidic residues" evidence="6">
    <location>
        <begin position="75"/>
        <end position="89"/>
    </location>
</feature>
<reference evidence="8 9" key="1">
    <citation type="journal article" date="2013" name="BMC Genomics">
        <title>The miniature genome of a carnivorous plant Genlisea aurea contains a low number of genes and short non-coding sequences.</title>
        <authorList>
            <person name="Leushkin E.V."/>
            <person name="Sutormin R.A."/>
            <person name="Nabieva E.R."/>
            <person name="Penin A.A."/>
            <person name="Kondrashov A.S."/>
            <person name="Logacheva M.D."/>
        </authorList>
    </citation>
    <scope>NUCLEOTIDE SEQUENCE [LARGE SCALE GENOMIC DNA]</scope>
</reference>
<organism evidence="8 9">
    <name type="scientific">Genlisea aurea</name>
    <dbReference type="NCBI Taxonomy" id="192259"/>
    <lineage>
        <taxon>Eukaryota</taxon>
        <taxon>Viridiplantae</taxon>
        <taxon>Streptophyta</taxon>
        <taxon>Embryophyta</taxon>
        <taxon>Tracheophyta</taxon>
        <taxon>Spermatophyta</taxon>
        <taxon>Magnoliopsida</taxon>
        <taxon>eudicotyledons</taxon>
        <taxon>Gunneridae</taxon>
        <taxon>Pentapetalae</taxon>
        <taxon>asterids</taxon>
        <taxon>lamiids</taxon>
        <taxon>Lamiales</taxon>
        <taxon>Lentibulariaceae</taxon>
        <taxon>Genlisea</taxon>
    </lineage>
</organism>
<dbReference type="FunFam" id="1.10.10.60:FF:000154">
    <property type="entry name" value="Transcription factor SRM1"/>
    <property type="match status" value="1"/>
</dbReference>
<evidence type="ECO:0000313" key="9">
    <source>
        <dbReference type="Proteomes" id="UP000015453"/>
    </source>
</evidence>
<evidence type="ECO:0000256" key="2">
    <source>
        <dbReference type="ARBA" id="ARBA00022473"/>
    </source>
</evidence>
<dbReference type="InterPro" id="IPR001005">
    <property type="entry name" value="SANT/Myb"/>
</dbReference>
<accession>S8EDU4</accession>
<dbReference type="GO" id="GO:0005634">
    <property type="term" value="C:nucleus"/>
    <property type="evidence" value="ECO:0007669"/>
    <property type="project" value="UniProtKB-SubCell"/>
</dbReference>
<comment type="caution">
    <text evidence="8">The sequence shown here is derived from an EMBL/GenBank/DDBJ whole genome shotgun (WGS) entry which is preliminary data.</text>
</comment>
<dbReference type="PANTHER" id="PTHR43952:SF75">
    <property type="entry name" value="PROTEIN RADIALIS-LIKE 6"/>
    <property type="match status" value="1"/>
</dbReference>
<dbReference type="SUPFAM" id="SSF46689">
    <property type="entry name" value="Homeodomain-like"/>
    <property type="match status" value="1"/>
</dbReference>
<evidence type="ECO:0000256" key="3">
    <source>
        <dbReference type="ARBA" id="ARBA00023015"/>
    </source>
</evidence>
<keyword evidence="9" id="KW-1185">Reference proteome</keyword>
<dbReference type="OrthoDB" id="118550at2759"/>
<evidence type="ECO:0000256" key="1">
    <source>
        <dbReference type="ARBA" id="ARBA00004123"/>
    </source>
</evidence>
<evidence type="ECO:0000313" key="8">
    <source>
        <dbReference type="EMBL" id="EPS74148.1"/>
    </source>
</evidence>
<dbReference type="InterPro" id="IPR044636">
    <property type="entry name" value="RADIALIS-like"/>
</dbReference>
<dbReference type="Gene3D" id="1.10.10.60">
    <property type="entry name" value="Homeodomain-like"/>
    <property type="match status" value="1"/>
</dbReference>
<sequence length="89" mass="10056">MDASSNGVSPWSSEENKRFETALIWFEGCADGDRWQRLADAVGGGKTIEQVKKHYEDLMEDLRRIDLGEIPFPDYPDDTDSSDDQDNDG</sequence>
<evidence type="ECO:0000256" key="6">
    <source>
        <dbReference type="SAM" id="MobiDB-lite"/>
    </source>
</evidence>